<gene>
    <name evidence="8" type="ORF">Pen02_03030</name>
</gene>
<dbReference type="Proteomes" id="UP000646749">
    <property type="component" value="Unassembled WGS sequence"/>
</dbReference>
<comment type="similarity">
    <text evidence="6">Belongs to the ABC-2 integral membrane protein family.</text>
</comment>
<accession>A0ABQ4DTD4</accession>
<evidence type="ECO:0000259" key="7">
    <source>
        <dbReference type="PROSITE" id="PS51012"/>
    </source>
</evidence>
<evidence type="ECO:0000256" key="6">
    <source>
        <dbReference type="RuleBase" id="RU361157"/>
    </source>
</evidence>
<dbReference type="InterPro" id="IPR013525">
    <property type="entry name" value="ABC2_TM"/>
</dbReference>
<evidence type="ECO:0000256" key="2">
    <source>
        <dbReference type="ARBA" id="ARBA00022692"/>
    </source>
</evidence>
<evidence type="ECO:0000256" key="4">
    <source>
        <dbReference type="ARBA" id="ARBA00023136"/>
    </source>
</evidence>
<keyword evidence="9" id="KW-1185">Reference proteome</keyword>
<keyword evidence="5" id="KW-0046">Antibiotic resistance</keyword>
<evidence type="ECO:0000313" key="8">
    <source>
        <dbReference type="EMBL" id="GIG85367.1"/>
    </source>
</evidence>
<name>A0ABQ4DTD4_9ACTN</name>
<proteinExistence type="inferred from homology"/>
<protein>
    <recommendedName>
        <fullName evidence="6">Transport permease protein</fullName>
    </recommendedName>
</protein>
<dbReference type="PIRSF" id="PIRSF006648">
    <property type="entry name" value="DrrB"/>
    <property type="match status" value="1"/>
</dbReference>
<sequence length="270" mass="28842">MMPPVLADEETAAPPWHGSGLTATLRREWLLLTRNRANLLIGVVPTVVYLALLSTSIADLVPEVSYRGRPVGYPDFVIPALMFSALLAAAAISGTALFQERANGMALELWSYPLTRRQYIAGKLLAGSGLVLAQTVAALAVSAALFRAHWPAERWAALLCGAVLAALAFNALYLLLATLVEDVQRFTVLVNVLPPVLLFAGPSFYPFDNLGPVQQIVAAVNPVSYGVTALREALLRGFPGAWPYFLLLGLVGVVALAGVGRALVRQSRTL</sequence>
<feature type="transmembrane region" description="Helical" evidence="6">
    <location>
        <begin position="188"/>
        <end position="205"/>
    </location>
</feature>
<keyword evidence="6" id="KW-1003">Cell membrane</keyword>
<dbReference type="InterPro" id="IPR051784">
    <property type="entry name" value="Nod_factor_ABC_transporter"/>
</dbReference>
<feature type="transmembrane region" description="Helical" evidence="6">
    <location>
        <begin position="241"/>
        <end position="264"/>
    </location>
</feature>
<evidence type="ECO:0000256" key="5">
    <source>
        <dbReference type="ARBA" id="ARBA00023251"/>
    </source>
</evidence>
<dbReference type="InterPro" id="IPR000412">
    <property type="entry name" value="ABC_2_transport"/>
</dbReference>
<evidence type="ECO:0000256" key="1">
    <source>
        <dbReference type="ARBA" id="ARBA00004141"/>
    </source>
</evidence>
<comment type="caution">
    <text evidence="8">The sequence shown here is derived from an EMBL/GenBank/DDBJ whole genome shotgun (WGS) entry which is preliminary data.</text>
</comment>
<dbReference type="PROSITE" id="PS51012">
    <property type="entry name" value="ABC_TM2"/>
    <property type="match status" value="1"/>
</dbReference>
<comment type="subcellular location">
    <subcellularLocation>
        <location evidence="6">Cell membrane</location>
        <topology evidence="6">Multi-pass membrane protein</topology>
    </subcellularLocation>
    <subcellularLocation>
        <location evidence="1">Membrane</location>
        <topology evidence="1">Multi-pass membrane protein</topology>
    </subcellularLocation>
</comment>
<dbReference type="PANTHER" id="PTHR43229">
    <property type="entry name" value="NODULATION PROTEIN J"/>
    <property type="match status" value="1"/>
</dbReference>
<reference evidence="8 9" key="1">
    <citation type="submission" date="2021-01" db="EMBL/GenBank/DDBJ databases">
        <title>Whole genome shotgun sequence of Plantactinospora endophytica NBRC 110450.</title>
        <authorList>
            <person name="Komaki H."/>
            <person name="Tamura T."/>
        </authorList>
    </citation>
    <scope>NUCLEOTIDE SEQUENCE [LARGE SCALE GENOMIC DNA]</scope>
    <source>
        <strain evidence="8 9">NBRC 110450</strain>
    </source>
</reference>
<feature type="transmembrane region" description="Helical" evidence="6">
    <location>
        <begin position="77"/>
        <end position="98"/>
    </location>
</feature>
<keyword evidence="3 6" id="KW-1133">Transmembrane helix</keyword>
<feature type="transmembrane region" description="Helical" evidence="6">
    <location>
        <begin position="119"/>
        <end position="143"/>
    </location>
</feature>
<keyword evidence="6" id="KW-0813">Transport</keyword>
<keyword evidence="2 6" id="KW-0812">Transmembrane</keyword>
<feature type="transmembrane region" description="Helical" evidence="6">
    <location>
        <begin position="155"/>
        <end position="176"/>
    </location>
</feature>
<evidence type="ECO:0000313" key="9">
    <source>
        <dbReference type="Proteomes" id="UP000646749"/>
    </source>
</evidence>
<dbReference type="InterPro" id="IPR047817">
    <property type="entry name" value="ABC2_TM_bact-type"/>
</dbReference>
<evidence type="ECO:0000256" key="3">
    <source>
        <dbReference type="ARBA" id="ARBA00022989"/>
    </source>
</evidence>
<dbReference type="EMBL" id="BONW01000001">
    <property type="protein sequence ID" value="GIG85367.1"/>
    <property type="molecule type" value="Genomic_DNA"/>
</dbReference>
<dbReference type="PANTHER" id="PTHR43229:SF2">
    <property type="entry name" value="NODULATION PROTEIN J"/>
    <property type="match status" value="1"/>
</dbReference>
<organism evidence="8 9">
    <name type="scientific">Plantactinospora endophytica</name>
    <dbReference type="NCBI Taxonomy" id="673535"/>
    <lineage>
        <taxon>Bacteria</taxon>
        <taxon>Bacillati</taxon>
        <taxon>Actinomycetota</taxon>
        <taxon>Actinomycetes</taxon>
        <taxon>Micromonosporales</taxon>
        <taxon>Micromonosporaceae</taxon>
        <taxon>Plantactinospora</taxon>
    </lineage>
</organism>
<keyword evidence="4 6" id="KW-0472">Membrane</keyword>
<feature type="domain" description="ABC transmembrane type-2" evidence="7">
    <location>
        <begin position="37"/>
        <end position="266"/>
    </location>
</feature>
<dbReference type="Pfam" id="PF01061">
    <property type="entry name" value="ABC2_membrane"/>
    <property type="match status" value="1"/>
</dbReference>
<feature type="transmembrane region" description="Helical" evidence="6">
    <location>
        <begin position="37"/>
        <end position="57"/>
    </location>
</feature>